<evidence type="ECO:0000259" key="2">
    <source>
        <dbReference type="SMART" id="SM00479"/>
    </source>
</evidence>
<reference evidence="3" key="2">
    <citation type="submission" date="2021-04" db="EMBL/GenBank/DDBJ databases">
        <authorList>
            <person name="Gilroy R."/>
        </authorList>
    </citation>
    <scope>NUCLEOTIDE SEQUENCE</scope>
    <source>
        <strain evidence="3">CHK196-7946</strain>
    </source>
</reference>
<keyword evidence="1 3" id="KW-0540">Nuclease</keyword>
<keyword evidence="1 3" id="KW-0378">Hydrolase</keyword>
<protein>
    <submittedName>
        <fullName evidence="3">3'-5' exonuclease</fullName>
    </submittedName>
</protein>
<reference evidence="3" key="1">
    <citation type="journal article" date="2021" name="PeerJ">
        <title>Extensive microbial diversity within the chicken gut microbiome revealed by metagenomics and culture.</title>
        <authorList>
            <person name="Gilroy R."/>
            <person name="Ravi A."/>
            <person name="Getino M."/>
            <person name="Pursley I."/>
            <person name="Horton D.L."/>
            <person name="Alikhan N.F."/>
            <person name="Baker D."/>
            <person name="Gharbi K."/>
            <person name="Hall N."/>
            <person name="Watson M."/>
            <person name="Adriaenssens E.M."/>
            <person name="Foster-Nyarko E."/>
            <person name="Jarju S."/>
            <person name="Secka A."/>
            <person name="Antonio M."/>
            <person name="Oren A."/>
            <person name="Chaudhuri R.R."/>
            <person name="La Ragione R."/>
            <person name="Hildebrand F."/>
            <person name="Pallen M.J."/>
        </authorList>
    </citation>
    <scope>NUCLEOTIDE SEQUENCE</scope>
    <source>
        <strain evidence="3">CHK196-7946</strain>
    </source>
</reference>
<dbReference type="GO" id="GO:0005829">
    <property type="term" value="C:cytosol"/>
    <property type="evidence" value="ECO:0007669"/>
    <property type="project" value="TreeGrafter"/>
</dbReference>
<dbReference type="PANTHER" id="PTHR30231:SF41">
    <property type="entry name" value="DNA POLYMERASE III SUBUNIT EPSILON"/>
    <property type="match status" value="1"/>
</dbReference>
<evidence type="ECO:0000256" key="1">
    <source>
        <dbReference type="ARBA" id="ARBA00022839"/>
    </source>
</evidence>
<dbReference type="CDD" id="cd06127">
    <property type="entry name" value="DEDDh"/>
    <property type="match status" value="1"/>
</dbReference>
<dbReference type="SUPFAM" id="SSF53098">
    <property type="entry name" value="Ribonuclease H-like"/>
    <property type="match status" value="1"/>
</dbReference>
<name>A0A9D2Q8V2_9FIRM</name>
<dbReference type="Gene3D" id="3.30.420.10">
    <property type="entry name" value="Ribonuclease H-like superfamily/Ribonuclease H"/>
    <property type="match status" value="1"/>
</dbReference>
<dbReference type="FunFam" id="3.30.420.10:FF:000045">
    <property type="entry name" value="3'-5' exonuclease DinG"/>
    <property type="match status" value="1"/>
</dbReference>
<dbReference type="GO" id="GO:0003677">
    <property type="term" value="F:DNA binding"/>
    <property type="evidence" value="ECO:0007669"/>
    <property type="project" value="InterPro"/>
</dbReference>
<dbReference type="EMBL" id="DWVY01000013">
    <property type="protein sequence ID" value="HJC73999.1"/>
    <property type="molecule type" value="Genomic_DNA"/>
</dbReference>
<accession>A0A9D2Q8V2</accession>
<dbReference type="PANTHER" id="PTHR30231">
    <property type="entry name" value="DNA POLYMERASE III SUBUNIT EPSILON"/>
    <property type="match status" value="1"/>
</dbReference>
<gene>
    <name evidence="3" type="ORF">H9697_03490</name>
</gene>
<dbReference type="SMART" id="SM00479">
    <property type="entry name" value="EXOIII"/>
    <property type="match status" value="1"/>
</dbReference>
<dbReference type="InterPro" id="IPR013520">
    <property type="entry name" value="Ribonucl_H"/>
</dbReference>
<feature type="domain" description="Exonuclease" evidence="2">
    <location>
        <begin position="203"/>
        <end position="389"/>
    </location>
</feature>
<proteinExistence type="predicted"/>
<dbReference type="GO" id="GO:0008408">
    <property type="term" value="F:3'-5' exonuclease activity"/>
    <property type="evidence" value="ECO:0007669"/>
    <property type="project" value="TreeGrafter"/>
</dbReference>
<dbReference type="GO" id="GO:0045004">
    <property type="term" value="P:DNA replication proofreading"/>
    <property type="evidence" value="ECO:0007669"/>
    <property type="project" value="TreeGrafter"/>
</dbReference>
<organism evidence="3 4">
    <name type="scientific">Candidatus Mediterraneibacter faecavium</name>
    <dbReference type="NCBI Taxonomy" id="2838668"/>
    <lineage>
        <taxon>Bacteria</taxon>
        <taxon>Bacillati</taxon>
        <taxon>Bacillota</taxon>
        <taxon>Clostridia</taxon>
        <taxon>Lachnospirales</taxon>
        <taxon>Lachnospiraceae</taxon>
        <taxon>Mediterraneibacter</taxon>
    </lineage>
</organism>
<dbReference type="Pfam" id="PF00929">
    <property type="entry name" value="RNase_T"/>
    <property type="match status" value="1"/>
</dbReference>
<evidence type="ECO:0000313" key="3">
    <source>
        <dbReference type="EMBL" id="HJC73999.1"/>
    </source>
</evidence>
<dbReference type="Proteomes" id="UP000823902">
    <property type="component" value="Unassembled WGS sequence"/>
</dbReference>
<comment type="caution">
    <text evidence="3">The sequence shown here is derived from an EMBL/GenBank/DDBJ whole genome shotgun (WGS) entry which is preliminary data.</text>
</comment>
<sequence>MKWDREVKQEALRQSLLKQRQLEQESLRQPSYDYYNKIASMLSEISSEIETSDDPMKRLGDLPLFMEKINFCDSLVDLISKNADFEYFPAIVQEKIIYESDNDRRIHFGRIPEFGISVWTNRDNYISDIIDSIQASAERYKRGWQIAISRIKSDAEFQRGLEAIKNAPIEVSSSASKKFKVTDISDLKLSNITSKTNYEKTGTFIAIDTETTGLNCGHDEIIEVAAILFENWIPKLKFETLLKPSSPISSQIVGLTGITNDMVENAPRFGQISDCLLDFISSYNLVGHNLKFDLKFLYKNGLDFYSQKRKYFDTLSISQKMLKKPVYKYNKEFGYYDIDYDKEYDVEDHKLDTLCDYYSIRDNSMSHRALSDAYATGILFKKLVREKIL</sequence>
<dbReference type="InterPro" id="IPR036397">
    <property type="entry name" value="RNaseH_sf"/>
</dbReference>
<dbReference type="NCBIfam" id="TIGR00573">
    <property type="entry name" value="dnaq"/>
    <property type="match status" value="1"/>
</dbReference>
<keyword evidence="1 3" id="KW-0269">Exonuclease</keyword>
<evidence type="ECO:0000313" key="4">
    <source>
        <dbReference type="Proteomes" id="UP000823902"/>
    </source>
</evidence>
<dbReference type="InterPro" id="IPR006054">
    <property type="entry name" value="DnaQ"/>
</dbReference>
<dbReference type="AlphaFoldDB" id="A0A9D2Q8V2"/>
<dbReference type="GO" id="GO:0003887">
    <property type="term" value="F:DNA-directed DNA polymerase activity"/>
    <property type="evidence" value="ECO:0007669"/>
    <property type="project" value="InterPro"/>
</dbReference>
<dbReference type="InterPro" id="IPR012337">
    <property type="entry name" value="RNaseH-like_sf"/>
</dbReference>